<feature type="non-terminal residue" evidence="9">
    <location>
        <position position="346"/>
    </location>
</feature>
<dbReference type="PROSITE" id="PS00010">
    <property type="entry name" value="ASX_HYDROXYL"/>
    <property type="match status" value="1"/>
</dbReference>
<keyword evidence="9" id="KW-0418">Kinase</keyword>
<name>A0AAN8VNK8_9MAGN</name>
<keyword evidence="9" id="KW-0808">Transferase</keyword>
<dbReference type="GO" id="GO:0005509">
    <property type="term" value="F:calcium ion binding"/>
    <property type="evidence" value="ECO:0007669"/>
    <property type="project" value="InterPro"/>
</dbReference>
<dbReference type="InterPro" id="IPR024731">
    <property type="entry name" value="NELL2-like_EGF"/>
</dbReference>
<dbReference type="GO" id="GO:0016301">
    <property type="term" value="F:kinase activity"/>
    <property type="evidence" value="ECO:0007669"/>
    <property type="project" value="UniProtKB-KW"/>
</dbReference>
<feature type="domain" description="EGF-like" evidence="8">
    <location>
        <begin position="285"/>
        <end position="319"/>
    </location>
</feature>
<keyword evidence="4" id="KW-0677">Repeat</keyword>
<dbReference type="InterPro" id="IPR000742">
    <property type="entry name" value="EGF"/>
</dbReference>
<dbReference type="InterPro" id="IPR000152">
    <property type="entry name" value="EGF-type_Asp/Asn_hydroxyl_site"/>
</dbReference>
<dbReference type="Pfam" id="PF13947">
    <property type="entry name" value="GUB_WAK_bind"/>
    <property type="match status" value="1"/>
</dbReference>
<dbReference type="FunFam" id="2.10.25.10:FF:000038">
    <property type="entry name" value="Fibrillin 2"/>
    <property type="match status" value="1"/>
</dbReference>
<proteinExistence type="predicted"/>
<comment type="caution">
    <text evidence="9">The sequence shown here is derived from an EMBL/GenBank/DDBJ whole genome shotgun (WGS) entry which is preliminary data.</text>
</comment>
<evidence type="ECO:0000313" key="10">
    <source>
        <dbReference type="Proteomes" id="UP001370490"/>
    </source>
</evidence>
<protein>
    <submittedName>
        <fullName evidence="9">Wall-associated receptor kinase, galacturonan-binding domain</fullName>
    </submittedName>
</protein>
<feature type="signal peptide" evidence="7">
    <location>
        <begin position="1"/>
        <end position="20"/>
    </location>
</feature>
<evidence type="ECO:0000256" key="7">
    <source>
        <dbReference type="SAM" id="SignalP"/>
    </source>
</evidence>
<keyword evidence="2 6" id="KW-0245">EGF-like domain</keyword>
<dbReference type="SUPFAM" id="SSF57196">
    <property type="entry name" value="EGF/Laminin"/>
    <property type="match status" value="1"/>
</dbReference>
<comment type="caution">
    <text evidence="6">Lacks conserved residue(s) required for the propagation of feature annotation.</text>
</comment>
<evidence type="ECO:0000256" key="3">
    <source>
        <dbReference type="ARBA" id="ARBA00022729"/>
    </source>
</evidence>
<dbReference type="GO" id="GO:0030247">
    <property type="term" value="F:polysaccharide binding"/>
    <property type="evidence" value="ECO:0007669"/>
    <property type="project" value="InterPro"/>
</dbReference>
<dbReference type="InterPro" id="IPR001881">
    <property type="entry name" value="EGF-like_Ca-bd_dom"/>
</dbReference>
<dbReference type="PROSITE" id="PS50026">
    <property type="entry name" value="EGF_3"/>
    <property type="match status" value="1"/>
</dbReference>
<comment type="subcellular location">
    <subcellularLocation>
        <location evidence="1">Membrane</location>
        <topology evidence="1">Single-pass membrane protein</topology>
    </subcellularLocation>
</comment>
<dbReference type="GO" id="GO:0016020">
    <property type="term" value="C:membrane"/>
    <property type="evidence" value="ECO:0007669"/>
    <property type="project" value="UniProtKB-SubCell"/>
</dbReference>
<dbReference type="InterPro" id="IPR025287">
    <property type="entry name" value="WAK_GUB"/>
</dbReference>
<sequence>MALLVEAILLMAVAAMAAEAESQALPGCQDSCGDISIPYPFGIGKGCYIDKHFNITCNTTANKAYLGLGNINVLNISLDGQLRVLNYAAYDCYNKSGTTHHNEPQLNSTKFLLSHTHNKFTAVGCDTRAFVEGFGENYYATGCITMCRKNDTDSLDTSCSGIGCCQTSIPKGANSYGRISVSSYYNHSYVLDFNPCSHAFVSEINSFNFSLDELLREPSVPATPEYPLVLDWTIGNQTCDKANATPDYACKENTYCYDPENVPGYRCNCSEGYQGNPYLSNGCQDINECSTSNQCHRHANCTNLPGKYNCSCLVGYEGDGWKNQTGCNKISVTDDSKISSLTKIAL</sequence>
<evidence type="ECO:0000259" key="8">
    <source>
        <dbReference type="PROSITE" id="PS50026"/>
    </source>
</evidence>
<keyword evidence="5" id="KW-1015">Disulfide bond</keyword>
<evidence type="ECO:0000313" key="9">
    <source>
        <dbReference type="EMBL" id="KAK6938348.1"/>
    </source>
</evidence>
<evidence type="ECO:0000256" key="2">
    <source>
        <dbReference type="ARBA" id="ARBA00022536"/>
    </source>
</evidence>
<evidence type="ECO:0000256" key="1">
    <source>
        <dbReference type="ARBA" id="ARBA00004167"/>
    </source>
</evidence>
<reference evidence="9 10" key="1">
    <citation type="submission" date="2023-12" db="EMBL/GenBank/DDBJ databases">
        <title>A high-quality genome assembly for Dillenia turbinata (Dilleniales).</title>
        <authorList>
            <person name="Chanderbali A."/>
        </authorList>
    </citation>
    <scope>NUCLEOTIDE SEQUENCE [LARGE SCALE GENOMIC DNA]</scope>
    <source>
        <strain evidence="9">LSX21</strain>
        <tissue evidence="9">Leaf</tissue>
    </source>
</reference>
<dbReference type="Gene3D" id="2.10.25.10">
    <property type="entry name" value="Laminin"/>
    <property type="match status" value="2"/>
</dbReference>
<dbReference type="Proteomes" id="UP001370490">
    <property type="component" value="Unassembled WGS sequence"/>
</dbReference>
<dbReference type="CDD" id="cd00054">
    <property type="entry name" value="EGF_CA"/>
    <property type="match status" value="1"/>
</dbReference>
<evidence type="ECO:0000256" key="6">
    <source>
        <dbReference type="PROSITE-ProRule" id="PRU00076"/>
    </source>
</evidence>
<dbReference type="Pfam" id="PF12947">
    <property type="entry name" value="EGF_3"/>
    <property type="match status" value="1"/>
</dbReference>
<evidence type="ECO:0000256" key="5">
    <source>
        <dbReference type="ARBA" id="ARBA00023157"/>
    </source>
</evidence>
<keyword evidence="9" id="KW-0675">Receptor</keyword>
<feature type="chain" id="PRO_5042947761" evidence="7">
    <location>
        <begin position="21"/>
        <end position="346"/>
    </location>
</feature>
<dbReference type="PROSITE" id="PS01187">
    <property type="entry name" value="EGF_CA"/>
    <property type="match status" value="1"/>
</dbReference>
<dbReference type="AlphaFoldDB" id="A0AAN8VNK8"/>
<accession>A0AAN8VNK8</accession>
<evidence type="ECO:0000256" key="4">
    <source>
        <dbReference type="ARBA" id="ARBA00022737"/>
    </source>
</evidence>
<organism evidence="9 10">
    <name type="scientific">Dillenia turbinata</name>
    <dbReference type="NCBI Taxonomy" id="194707"/>
    <lineage>
        <taxon>Eukaryota</taxon>
        <taxon>Viridiplantae</taxon>
        <taxon>Streptophyta</taxon>
        <taxon>Embryophyta</taxon>
        <taxon>Tracheophyta</taxon>
        <taxon>Spermatophyta</taxon>
        <taxon>Magnoliopsida</taxon>
        <taxon>eudicotyledons</taxon>
        <taxon>Gunneridae</taxon>
        <taxon>Pentapetalae</taxon>
        <taxon>Dilleniales</taxon>
        <taxon>Dilleniaceae</taxon>
        <taxon>Dillenia</taxon>
    </lineage>
</organism>
<gene>
    <name evidence="9" type="ORF">RJ641_031856</name>
</gene>
<dbReference type="SMART" id="SM00181">
    <property type="entry name" value="EGF"/>
    <property type="match status" value="2"/>
</dbReference>
<dbReference type="SMART" id="SM00179">
    <property type="entry name" value="EGF_CA"/>
    <property type="match status" value="1"/>
</dbReference>
<dbReference type="EMBL" id="JBAMMX010000006">
    <property type="protein sequence ID" value="KAK6938348.1"/>
    <property type="molecule type" value="Genomic_DNA"/>
</dbReference>
<keyword evidence="3 7" id="KW-0732">Signal</keyword>
<dbReference type="InterPro" id="IPR018097">
    <property type="entry name" value="EGF_Ca-bd_CS"/>
</dbReference>
<keyword evidence="10" id="KW-1185">Reference proteome</keyword>
<dbReference type="PANTHER" id="PTHR33491">
    <property type="entry name" value="OSJNBA0016N04.9 PROTEIN"/>
    <property type="match status" value="1"/>
</dbReference>